<reference evidence="13" key="2">
    <citation type="submission" date="2025-08" db="UniProtKB">
        <authorList>
            <consortium name="Ensembl"/>
        </authorList>
    </citation>
    <scope>IDENTIFICATION</scope>
</reference>
<comment type="subcellular location">
    <subcellularLocation>
        <location evidence="1">Lysosome membrane</location>
        <topology evidence="1">Multi-pass membrane protein</topology>
    </subcellularLocation>
</comment>
<evidence type="ECO:0000256" key="5">
    <source>
        <dbReference type="ARBA" id="ARBA00023136"/>
    </source>
</evidence>
<dbReference type="PANTHER" id="PTHR14568:SF10">
    <property type="entry name" value="TRANSMEMBRANE 6 SUPERFAMILY MEMBER 1"/>
    <property type="match status" value="1"/>
</dbReference>
<evidence type="ECO:0000259" key="12">
    <source>
        <dbReference type="PROSITE" id="PS51751"/>
    </source>
</evidence>
<feature type="transmembrane region" description="Helical" evidence="11">
    <location>
        <begin position="37"/>
        <end position="57"/>
    </location>
</feature>
<feature type="domain" description="EXPERA" evidence="12">
    <location>
        <begin position="218"/>
        <end position="352"/>
    </location>
</feature>
<dbReference type="OrthoDB" id="8181520at2759"/>
<evidence type="ECO:0000256" key="1">
    <source>
        <dbReference type="ARBA" id="ARBA00004155"/>
    </source>
</evidence>
<dbReference type="Pfam" id="PF26083">
    <property type="entry name" value="TM_Tm6sf2"/>
    <property type="match status" value="1"/>
</dbReference>
<evidence type="ECO:0000313" key="14">
    <source>
        <dbReference type="Proteomes" id="UP001501920"/>
    </source>
</evidence>
<evidence type="ECO:0000256" key="7">
    <source>
        <dbReference type="ARBA" id="ARBA00034760"/>
    </source>
</evidence>
<evidence type="ECO:0000313" key="13">
    <source>
        <dbReference type="Ensembl" id="ENSPNAP00000019712.1"/>
    </source>
</evidence>
<keyword evidence="14" id="KW-1185">Reference proteome</keyword>
<evidence type="ECO:0000256" key="4">
    <source>
        <dbReference type="ARBA" id="ARBA00022989"/>
    </source>
</evidence>
<dbReference type="GO" id="GO:0005765">
    <property type="term" value="C:lysosomal membrane"/>
    <property type="evidence" value="ECO:0007669"/>
    <property type="project" value="UniProtKB-SubCell"/>
</dbReference>
<dbReference type="InterPro" id="IPR033118">
    <property type="entry name" value="EXPERA"/>
</dbReference>
<evidence type="ECO:0000256" key="2">
    <source>
        <dbReference type="ARBA" id="ARBA00022692"/>
    </source>
</evidence>
<protein>
    <recommendedName>
        <fullName evidence="9">Transmembrane 6 superfamily member 1</fullName>
    </recommendedName>
</protein>
<evidence type="ECO:0000256" key="11">
    <source>
        <dbReference type="SAM" id="Phobius"/>
    </source>
</evidence>
<dbReference type="CDD" id="cd21106">
    <property type="entry name" value="TM6SF1-like"/>
    <property type="match status" value="1"/>
</dbReference>
<reference evidence="13" key="3">
    <citation type="submission" date="2025-09" db="UniProtKB">
        <authorList>
            <consortium name="Ensembl"/>
        </authorList>
    </citation>
    <scope>IDENTIFICATION</scope>
</reference>
<comment type="function">
    <text evidence="8">May function as sterol isomerase.</text>
</comment>
<dbReference type="GeneID" id="108414446"/>
<feature type="transmembrane region" description="Helical" evidence="11">
    <location>
        <begin position="329"/>
        <end position="347"/>
    </location>
</feature>
<feature type="transmembrane region" description="Helical" evidence="11">
    <location>
        <begin position="172"/>
        <end position="192"/>
    </location>
</feature>
<feature type="transmembrane region" description="Helical" evidence="11">
    <location>
        <begin position="220"/>
        <end position="241"/>
    </location>
</feature>
<comment type="similarity">
    <text evidence="7">Belongs to the TM6SF family.</text>
</comment>
<feature type="transmembrane region" description="Helical" evidence="11">
    <location>
        <begin position="116"/>
        <end position="135"/>
    </location>
</feature>
<gene>
    <name evidence="13" type="primary">TM6SF1</name>
</gene>
<feature type="domain" description="EXPERA" evidence="12">
    <location>
        <begin position="63"/>
        <end position="188"/>
    </location>
</feature>
<feature type="transmembrane region" description="Helical" evidence="11">
    <location>
        <begin position="12"/>
        <end position="31"/>
    </location>
</feature>
<evidence type="ECO:0000256" key="8">
    <source>
        <dbReference type="ARBA" id="ARBA00037773"/>
    </source>
</evidence>
<evidence type="ECO:0000256" key="3">
    <source>
        <dbReference type="ARBA" id="ARBA00022737"/>
    </source>
</evidence>
<dbReference type="OMA" id="FFMKPKQ"/>
<feature type="transmembrane region" description="Helical" evidence="11">
    <location>
        <begin position="66"/>
        <end position="85"/>
    </location>
</feature>
<dbReference type="GeneTree" id="ENSGT00390000012913"/>
<accession>A0A3B4D5S3</accession>
<dbReference type="AlphaFoldDB" id="A0A3B4D5S3"/>
<dbReference type="Ensembl" id="ENSPNAT00000029710.2">
    <property type="protein sequence ID" value="ENSPNAP00000019712.1"/>
    <property type="gene ID" value="ENSPNAG00000026364.2"/>
</dbReference>
<dbReference type="Proteomes" id="UP001501920">
    <property type="component" value="Chromosome 7"/>
</dbReference>
<keyword evidence="6" id="KW-0458">Lysosome</keyword>
<evidence type="ECO:0000256" key="10">
    <source>
        <dbReference type="PROSITE-ProRule" id="PRU01087"/>
    </source>
</evidence>
<dbReference type="InterPro" id="IPR059044">
    <property type="entry name" value="TM_Tm6sf1/2"/>
</dbReference>
<keyword evidence="2 10" id="KW-0812">Transmembrane</keyword>
<keyword evidence="3" id="KW-0677">Repeat</keyword>
<keyword evidence="5 10" id="KW-0472">Membrane</keyword>
<feature type="transmembrane region" description="Helical" evidence="11">
    <location>
        <begin position="270"/>
        <end position="289"/>
    </location>
</feature>
<reference evidence="13 14" key="1">
    <citation type="submission" date="2020-10" db="EMBL/GenBank/DDBJ databases">
        <title>Pygocentrus nattereri (red-bellied piranha) genome, fPygNat1, primary haplotype.</title>
        <authorList>
            <person name="Myers G."/>
            <person name="Meyer A."/>
            <person name="Karagic N."/>
            <person name="Pippel M."/>
            <person name="Winkler S."/>
            <person name="Tracey A."/>
            <person name="Wood J."/>
            <person name="Formenti G."/>
            <person name="Howe K."/>
            <person name="Fedrigo O."/>
            <person name="Jarvis E.D."/>
        </authorList>
    </citation>
    <scope>NUCLEOTIDE SEQUENCE [LARGE SCALE GENOMIC DNA]</scope>
</reference>
<keyword evidence="4 10" id="KW-1133">Transmembrane helix</keyword>
<dbReference type="PROSITE" id="PS51751">
    <property type="entry name" value="EXPERA"/>
    <property type="match status" value="2"/>
</dbReference>
<name>A0A3B4D5S3_PYGNA</name>
<feature type="transmembrane region" description="Helical" evidence="11">
    <location>
        <begin position="142"/>
        <end position="160"/>
    </location>
</feature>
<evidence type="ECO:0000256" key="9">
    <source>
        <dbReference type="ARBA" id="ARBA00040707"/>
    </source>
</evidence>
<dbReference type="PANTHER" id="PTHR14568">
    <property type="entry name" value="TRANSMEMBRANE SUPERFAMILY 6 MEMBER 1/2"/>
    <property type="match status" value="1"/>
</dbReference>
<dbReference type="InterPro" id="IPR047195">
    <property type="entry name" value="TM6SF1-like"/>
</dbReference>
<sequence>MSALNACAGTGVFILSLLSVPASYFFNYLIIFSSVEFVLLAGVSVAVIVTVLVRCLLKSRAPSDPLFYIYAVDALLSVLSLIIGLEQDGIIDGFMTFYLRQADPNINTAHGHMTSYWNGCAHYLMYLLMVAAITWGESYRAIGLYWVGSFLMQIIVYVPASVVGKYGSELNWLFLLHMLYVFVSVWACFRVFNQPATWSTSATDVESEQNKSVLQRPVDVIFIFGIIAAAVFSVFRGLVALDCPSSVCKDYMVNFEPYIKDPSAFPTLQMLVNMLYSTPCFVLMLYGLLVPGCDWLPDLSLVHAGAVAQAQFCHTGASLHTRTPFAHRVPAGQLLLFLTFNLFYALLPQALSYRCISRPAFFSKHTHTHSE</sequence>
<organism evidence="13 14">
    <name type="scientific">Pygocentrus nattereri</name>
    <name type="common">Red-bellied piranha</name>
    <dbReference type="NCBI Taxonomy" id="42514"/>
    <lineage>
        <taxon>Eukaryota</taxon>
        <taxon>Metazoa</taxon>
        <taxon>Chordata</taxon>
        <taxon>Craniata</taxon>
        <taxon>Vertebrata</taxon>
        <taxon>Euteleostomi</taxon>
        <taxon>Actinopterygii</taxon>
        <taxon>Neopterygii</taxon>
        <taxon>Teleostei</taxon>
        <taxon>Ostariophysi</taxon>
        <taxon>Characiformes</taxon>
        <taxon>Characoidei</taxon>
        <taxon>Pygocentrus</taxon>
    </lineage>
</organism>
<proteinExistence type="inferred from homology"/>
<evidence type="ECO:0000256" key="6">
    <source>
        <dbReference type="ARBA" id="ARBA00023228"/>
    </source>
</evidence>